<feature type="region of interest" description="Disordered" evidence="1">
    <location>
        <begin position="1"/>
        <end position="23"/>
    </location>
</feature>
<reference evidence="3 5" key="2">
    <citation type="submission" date="2018-03" db="EMBL/GenBank/DDBJ databases">
        <authorList>
            <person name="Fogelqvist J."/>
        </authorList>
    </citation>
    <scope>NUCLEOTIDE SEQUENCE [LARGE SCALE GENOMIC DNA]</scope>
</reference>
<evidence type="ECO:0000256" key="1">
    <source>
        <dbReference type="SAM" id="MobiDB-lite"/>
    </source>
</evidence>
<reference evidence="2 4" key="1">
    <citation type="submission" date="2015-02" db="EMBL/GenBank/DDBJ databases">
        <authorList>
            <person name="Chooi Y.-H."/>
        </authorList>
    </citation>
    <scope>NUCLEOTIDE SEQUENCE [LARGE SCALE GENOMIC DNA]</scope>
    <source>
        <strain evidence="2">E3</strain>
    </source>
</reference>
<gene>
    <name evidence="2" type="ORF">PBRA_001230</name>
    <name evidence="3" type="ORF">PLBR_LOCUS4554</name>
</gene>
<name>A0A0G4IW18_PLABS</name>
<dbReference type="AlphaFoldDB" id="A0A0G4IW18"/>
<evidence type="ECO:0000313" key="4">
    <source>
        <dbReference type="Proteomes" id="UP000039324"/>
    </source>
</evidence>
<dbReference type="Proteomes" id="UP000290189">
    <property type="component" value="Unassembled WGS sequence"/>
</dbReference>
<geneLocation type="mitochondrion" evidence="3"/>
<dbReference type="OMA" id="MHTIARI"/>
<keyword evidence="3" id="KW-0496">Mitochondrion</keyword>
<dbReference type="EMBL" id="CDSF01000090">
    <property type="protein sequence ID" value="CEO99324.1"/>
    <property type="molecule type" value="Genomic_DNA"/>
</dbReference>
<dbReference type="EMBL" id="OVEO01000007">
    <property type="protein sequence ID" value="SPQ97339.1"/>
    <property type="molecule type" value="Genomic_DNA"/>
</dbReference>
<sequence>MAKKAKKSKGKSKGKSSKSKSDSDANFVSAHAFHALHDDAQMLAAKTDWVRLDIALVNWAHMHFTVLVRADSTMHTIARIIQEKTGSIDGLKLFKDPPNLSNEITSMWSTLTQCGYRGGQKDAPGAGRLFYDFTPRITDSLLLTEPTSWSIVDYQNHLRSLPVQTVAVPSTAQPEQPVAQ</sequence>
<protein>
    <submittedName>
        <fullName evidence="2">Uncharacterized protein</fullName>
    </submittedName>
</protein>
<proteinExistence type="predicted"/>
<accession>A0A0G4IW18</accession>
<evidence type="ECO:0000313" key="5">
    <source>
        <dbReference type="Proteomes" id="UP000290189"/>
    </source>
</evidence>
<feature type="compositionally biased region" description="Basic residues" evidence="1">
    <location>
        <begin position="1"/>
        <end position="18"/>
    </location>
</feature>
<keyword evidence="4" id="KW-1185">Reference proteome</keyword>
<dbReference type="Proteomes" id="UP000039324">
    <property type="component" value="Unassembled WGS sequence"/>
</dbReference>
<organism evidence="2 4">
    <name type="scientific">Plasmodiophora brassicae</name>
    <name type="common">Clubroot disease agent</name>
    <dbReference type="NCBI Taxonomy" id="37360"/>
    <lineage>
        <taxon>Eukaryota</taxon>
        <taxon>Sar</taxon>
        <taxon>Rhizaria</taxon>
        <taxon>Endomyxa</taxon>
        <taxon>Phytomyxea</taxon>
        <taxon>Plasmodiophorida</taxon>
        <taxon>Plasmodiophoridae</taxon>
        <taxon>Plasmodiophora</taxon>
    </lineage>
</organism>
<evidence type="ECO:0000313" key="2">
    <source>
        <dbReference type="EMBL" id="CEO99324.1"/>
    </source>
</evidence>
<evidence type="ECO:0000313" key="3">
    <source>
        <dbReference type="EMBL" id="SPQ97339.1"/>
    </source>
</evidence>